<evidence type="ECO:0000313" key="4">
    <source>
        <dbReference type="Proteomes" id="UP001301769"/>
    </source>
</evidence>
<feature type="compositionally biased region" description="Basic and acidic residues" evidence="1">
    <location>
        <begin position="484"/>
        <end position="502"/>
    </location>
</feature>
<feature type="domain" description="C2H2-type" evidence="2">
    <location>
        <begin position="307"/>
        <end position="329"/>
    </location>
</feature>
<dbReference type="InterPro" id="IPR058925">
    <property type="entry name" value="zf-C2H2_AcuF"/>
</dbReference>
<dbReference type="EMBL" id="MU858048">
    <property type="protein sequence ID" value="KAK4219486.1"/>
    <property type="molecule type" value="Genomic_DNA"/>
</dbReference>
<feature type="region of interest" description="Disordered" evidence="1">
    <location>
        <begin position="163"/>
        <end position="185"/>
    </location>
</feature>
<evidence type="ECO:0000259" key="2">
    <source>
        <dbReference type="SMART" id="SM00355"/>
    </source>
</evidence>
<dbReference type="PANTHER" id="PTHR35391:SF7">
    <property type="entry name" value="C2H2-TYPE DOMAIN-CONTAINING PROTEIN"/>
    <property type="match status" value="1"/>
</dbReference>
<gene>
    <name evidence="3" type="ORF">QBC37DRAFT_136615</name>
</gene>
<dbReference type="SMART" id="SM00355">
    <property type="entry name" value="ZnF_C2H2"/>
    <property type="match status" value="4"/>
</dbReference>
<reference evidence="3" key="1">
    <citation type="journal article" date="2023" name="Mol. Phylogenet. Evol.">
        <title>Genome-scale phylogeny and comparative genomics of the fungal order Sordariales.</title>
        <authorList>
            <person name="Hensen N."/>
            <person name="Bonometti L."/>
            <person name="Westerberg I."/>
            <person name="Brannstrom I.O."/>
            <person name="Guillou S."/>
            <person name="Cros-Aarteil S."/>
            <person name="Calhoun S."/>
            <person name="Haridas S."/>
            <person name="Kuo A."/>
            <person name="Mondo S."/>
            <person name="Pangilinan J."/>
            <person name="Riley R."/>
            <person name="LaButti K."/>
            <person name="Andreopoulos B."/>
            <person name="Lipzen A."/>
            <person name="Chen C."/>
            <person name="Yan M."/>
            <person name="Daum C."/>
            <person name="Ng V."/>
            <person name="Clum A."/>
            <person name="Steindorff A."/>
            <person name="Ohm R.A."/>
            <person name="Martin F."/>
            <person name="Silar P."/>
            <person name="Natvig D.O."/>
            <person name="Lalanne C."/>
            <person name="Gautier V."/>
            <person name="Ament-Velasquez S.L."/>
            <person name="Kruys A."/>
            <person name="Hutchinson M.I."/>
            <person name="Powell A.J."/>
            <person name="Barry K."/>
            <person name="Miller A.N."/>
            <person name="Grigoriev I.V."/>
            <person name="Debuchy R."/>
            <person name="Gladieux P."/>
            <person name="Hiltunen Thoren M."/>
            <person name="Johannesson H."/>
        </authorList>
    </citation>
    <scope>NUCLEOTIDE SEQUENCE</scope>
    <source>
        <strain evidence="3">PSN293</strain>
    </source>
</reference>
<dbReference type="Proteomes" id="UP001301769">
    <property type="component" value="Unassembled WGS sequence"/>
</dbReference>
<feature type="domain" description="C2H2-type" evidence="2">
    <location>
        <begin position="367"/>
        <end position="399"/>
    </location>
</feature>
<organism evidence="3 4">
    <name type="scientific">Rhypophila decipiens</name>
    <dbReference type="NCBI Taxonomy" id="261697"/>
    <lineage>
        <taxon>Eukaryota</taxon>
        <taxon>Fungi</taxon>
        <taxon>Dikarya</taxon>
        <taxon>Ascomycota</taxon>
        <taxon>Pezizomycotina</taxon>
        <taxon>Sordariomycetes</taxon>
        <taxon>Sordariomycetidae</taxon>
        <taxon>Sordariales</taxon>
        <taxon>Naviculisporaceae</taxon>
        <taxon>Rhypophila</taxon>
    </lineage>
</organism>
<dbReference type="InterPro" id="IPR013087">
    <property type="entry name" value="Znf_C2H2_type"/>
</dbReference>
<comment type="caution">
    <text evidence="3">The sequence shown here is derived from an EMBL/GenBank/DDBJ whole genome shotgun (WGS) entry which is preliminary data.</text>
</comment>
<dbReference type="PANTHER" id="PTHR35391">
    <property type="entry name" value="C2H2-TYPE DOMAIN-CONTAINING PROTEIN-RELATED"/>
    <property type="match status" value="1"/>
</dbReference>
<feature type="domain" description="C2H2-type" evidence="2">
    <location>
        <begin position="425"/>
        <end position="458"/>
    </location>
</feature>
<accession>A0AAN7BB91</accession>
<reference evidence="3" key="2">
    <citation type="submission" date="2023-05" db="EMBL/GenBank/DDBJ databases">
        <authorList>
            <consortium name="Lawrence Berkeley National Laboratory"/>
            <person name="Steindorff A."/>
            <person name="Hensen N."/>
            <person name="Bonometti L."/>
            <person name="Westerberg I."/>
            <person name="Brannstrom I.O."/>
            <person name="Guillou S."/>
            <person name="Cros-Aarteil S."/>
            <person name="Calhoun S."/>
            <person name="Haridas S."/>
            <person name="Kuo A."/>
            <person name="Mondo S."/>
            <person name="Pangilinan J."/>
            <person name="Riley R."/>
            <person name="Labutti K."/>
            <person name="Andreopoulos B."/>
            <person name="Lipzen A."/>
            <person name="Chen C."/>
            <person name="Yanf M."/>
            <person name="Daum C."/>
            <person name="Ng V."/>
            <person name="Clum A."/>
            <person name="Ohm R."/>
            <person name="Martin F."/>
            <person name="Silar P."/>
            <person name="Natvig D."/>
            <person name="Lalanne C."/>
            <person name="Gautier V."/>
            <person name="Ament-Velasquez S.L."/>
            <person name="Kruys A."/>
            <person name="Hutchinson M.I."/>
            <person name="Powell A.J."/>
            <person name="Barry K."/>
            <person name="Miller A.N."/>
            <person name="Grigoriev I.V."/>
            <person name="Debuchy R."/>
            <person name="Gladieux P."/>
            <person name="Thoren M.H."/>
            <person name="Johannesson H."/>
        </authorList>
    </citation>
    <scope>NUCLEOTIDE SEQUENCE</scope>
    <source>
        <strain evidence="3">PSN293</strain>
    </source>
</reference>
<feature type="region of interest" description="Disordered" evidence="1">
    <location>
        <begin position="478"/>
        <end position="502"/>
    </location>
</feature>
<name>A0AAN7BB91_9PEZI</name>
<dbReference type="Pfam" id="PF26082">
    <property type="entry name" value="zf-C2H2_AcuF"/>
    <property type="match status" value="1"/>
</dbReference>
<dbReference type="AlphaFoldDB" id="A0AAN7BB91"/>
<evidence type="ECO:0000256" key="1">
    <source>
        <dbReference type="SAM" id="MobiDB-lite"/>
    </source>
</evidence>
<keyword evidence="4" id="KW-1185">Reference proteome</keyword>
<sequence>MATTEETSAITISSETQRCFLCLNSLCSRLELGADDKSSDEESQTLASCQDALGRFRVWASNIGAAQPARSNKSLDYRLRDALKMKSAVISGLKRLRISANQVLAILSGLAPNRETDMGIADSDDNTGPRTPTSTELQELLLTVQDLLRHLFSLSILIRRRRPKGRLPPSTPFEHPESSPDVINVGDRFPKLKQRPWLPRRLGNVTAQRRHTIQYRQTHRESLAQIHSHDETKTLTGSGSATTFEEPSLISGLDWPLPTSGSSRLSVLTTATYFNSNFDGEGIMGRKIPDLSDMVLEGVRLEYGSLFECPYCRTIQVAENRLDWKRHVYADLQPYVCTFEDCRSATTYFETRHAWFDHETEVHRQKWYCHLCSRDGEGAKQAFTFTEENELKTHFLTKHQDEITAGQLPLILAACKVPLSNFGPSSCPFCDEWLNQTETPSLADYDNSAQFCRHLARHLQQIALDALPIAIEGLEINSPENSDEADRTDAAESNHDSDSDHLDRIFEEAWEPLS</sequence>
<protein>
    <recommendedName>
        <fullName evidence="2">C2H2-type domain-containing protein</fullName>
    </recommendedName>
</protein>
<proteinExistence type="predicted"/>
<evidence type="ECO:0000313" key="3">
    <source>
        <dbReference type="EMBL" id="KAK4219486.1"/>
    </source>
</evidence>
<feature type="domain" description="C2H2-type" evidence="2">
    <location>
        <begin position="335"/>
        <end position="363"/>
    </location>
</feature>